<proteinExistence type="predicted"/>
<dbReference type="Proteomes" id="UP001316803">
    <property type="component" value="Unassembled WGS sequence"/>
</dbReference>
<sequence>MEQTGPRTPYAVYIINKDTIYCVNGNDDSPPAEVLGKAGNWPGFGAIAESAQNLYVAEQALYKVETWDGSYKRLGSGTWQESTSMAWNGDLYIIQRGSLYTADQTTGKYKLLGKAGDWQGHTSMAAVRLDRDGVNSPHLFVIQNEKLYEVADDGTYTRVGIGNWYTPAYISAIGEALYAIENSRFHYIDGNTGRYTVIGEPVYSQTTAFAGADGQAFAIDAGRLLRINIYDGSYVKLSDGWDGPSVMVAVKDAKCR</sequence>
<keyword evidence="2" id="KW-1185">Reference proteome</keyword>
<dbReference type="SUPFAM" id="SSF63829">
    <property type="entry name" value="Calcium-dependent phosphotriesterase"/>
    <property type="match status" value="1"/>
</dbReference>
<comment type="caution">
    <text evidence="1">The sequence shown here is derived from an EMBL/GenBank/DDBJ whole genome shotgun (WGS) entry which is preliminary data.</text>
</comment>
<reference evidence="1 2" key="1">
    <citation type="submission" date="2022-12" db="EMBL/GenBank/DDBJ databases">
        <title>Genomic features and morphological characterization of a novel Knufia sp. strain isolated from spacecraft assembly facility.</title>
        <authorList>
            <person name="Teixeira M."/>
            <person name="Chander A.M."/>
            <person name="Stajich J.E."/>
            <person name="Venkateswaran K."/>
        </authorList>
    </citation>
    <scope>NUCLEOTIDE SEQUENCE [LARGE SCALE GENOMIC DNA]</scope>
    <source>
        <strain evidence="1 2">FJI-L2-BK-P2</strain>
    </source>
</reference>
<gene>
    <name evidence="1" type="ORF">OHC33_011032</name>
</gene>
<organism evidence="1 2">
    <name type="scientific">Knufia fluminis</name>
    <dbReference type="NCBI Taxonomy" id="191047"/>
    <lineage>
        <taxon>Eukaryota</taxon>
        <taxon>Fungi</taxon>
        <taxon>Dikarya</taxon>
        <taxon>Ascomycota</taxon>
        <taxon>Pezizomycotina</taxon>
        <taxon>Eurotiomycetes</taxon>
        <taxon>Chaetothyriomycetidae</taxon>
        <taxon>Chaetothyriales</taxon>
        <taxon>Trichomeriaceae</taxon>
        <taxon>Knufia</taxon>
    </lineage>
</organism>
<accession>A0AAN8I131</accession>
<evidence type="ECO:0000313" key="2">
    <source>
        <dbReference type="Proteomes" id="UP001316803"/>
    </source>
</evidence>
<evidence type="ECO:0000313" key="1">
    <source>
        <dbReference type="EMBL" id="KAK5947927.1"/>
    </source>
</evidence>
<dbReference type="EMBL" id="JAKLMC020000058">
    <property type="protein sequence ID" value="KAK5947927.1"/>
    <property type="molecule type" value="Genomic_DNA"/>
</dbReference>
<protein>
    <submittedName>
        <fullName evidence="1">Uncharacterized protein</fullName>
    </submittedName>
</protein>
<name>A0AAN8I131_9EURO</name>
<dbReference type="AlphaFoldDB" id="A0AAN8I131"/>